<dbReference type="PROSITE" id="PS50164">
    <property type="entry name" value="GIY_YIG"/>
    <property type="match status" value="1"/>
</dbReference>
<name>A0A517KYU7_9PEZI</name>
<keyword evidence="1 8" id="KW-0540">Nuclease</keyword>
<accession>A0A517KYU7</accession>
<dbReference type="InterPro" id="IPR013083">
    <property type="entry name" value="Znf_RING/FYVE/PHD"/>
</dbReference>
<comment type="cofactor">
    <cofactor evidence="8">
        <name>a divalent metal cation</name>
        <dbReference type="ChEBI" id="CHEBI:60240"/>
    </cofactor>
</comment>
<keyword evidence="3 8" id="KW-0227">DNA damage</keyword>
<evidence type="ECO:0000256" key="1">
    <source>
        <dbReference type="ARBA" id="ARBA00022722"/>
    </source>
</evidence>
<dbReference type="Pfam" id="PF21202">
    <property type="entry name" value="SLX1_C"/>
    <property type="match status" value="1"/>
</dbReference>
<dbReference type="GO" id="GO:0033557">
    <property type="term" value="C:Slx1-Slx4 complex"/>
    <property type="evidence" value="ECO:0007669"/>
    <property type="project" value="UniProtKB-UniRule"/>
</dbReference>
<dbReference type="InterPro" id="IPR050381">
    <property type="entry name" value="SLX1_endonuclease"/>
</dbReference>
<evidence type="ECO:0000313" key="12">
    <source>
        <dbReference type="Proteomes" id="UP000316270"/>
    </source>
</evidence>
<comment type="caution">
    <text evidence="8">Lacks conserved residue(s) required for the propagation of feature annotation.</text>
</comment>
<feature type="region of interest" description="Disordered" evidence="9">
    <location>
        <begin position="349"/>
        <end position="371"/>
    </location>
</feature>
<dbReference type="AlphaFoldDB" id="A0A517KYU7"/>
<evidence type="ECO:0000256" key="4">
    <source>
        <dbReference type="ARBA" id="ARBA00022801"/>
    </source>
</evidence>
<protein>
    <recommendedName>
        <fullName evidence="10">GIY-YIG domain-containing protein</fullName>
    </recommendedName>
</protein>
<keyword evidence="6 8" id="KW-0234">DNA repair</keyword>
<evidence type="ECO:0000256" key="8">
    <source>
        <dbReference type="HAMAP-Rule" id="MF_03100"/>
    </source>
</evidence>
<dbReference type="OrthoDB" id="24645at2759"/>
<comment type="function">
    <text evidence="8">Catalytic subunit of the SLX1-SLX4 structure-specific endonuclease that resolves DNA secondary structures generated during DNA repair and recombination. Has endonuclease activity towards branched DNA substrates, introducing single-strand cuts in duplex DNA close to junctions with ss-DNA.</text>
</comment>
<keyword evidence="2 8" id="KW-0255">Endonuclease</keyword>
<dbReference type="EMBL" id="CP042186">
    <property type="protein sequence ID" value="QDS68558.1"/>
    <property type="molecule type" value="Genomic_DNA"/>
</dbReference>
<evidence type="ECO:0000256" key="3">
    <source>
        <dbReference type="ARBA" id="ARBA00022763"/>
    </source>
</evidence>
<evidence type="ECO:0000259" key="10">
    <source>
        <dbReference type="PROSITE" id="PS50164"/>
    </source>
</evidence>
<dbReference type="FunFam" id="3.40.1440.10:FF:000006">
    <property type="entry name" value="Structure-specific endonuclease subunit SLX1"/>
    <property type="match status" value="1"/>
</dbReference>
<reference evidence="11 12" key="1">
    <citation type="submission" date="2019-07" db="EMBL/GenBank/DDBJ databases">
        <title>Finished genome of Venturia effusa.</title>
        <authorList>
            <person name="Young C.A."/>
            <person name="Cox M.P."/>
            <person name="Ganley A.R.D."/>
            <person name="David W.J."/>
        </authorList>
    </citation>
    <scope>NUCLEOTIDE SEQUENCE [LARGE SCALE GENOMIC DNA]</scope>
    <source>
        <strain evidence="12">albino</strain>
    </source>
</reference>
<dbReference type="InterPro" id="IPR027520">
    <property type="entry name" value="Slx1"/>
</dbReference>
<dbReference type="Gene3D" id="3.40.1440.10">
    <property type="entry name" value="GIY-YIG endonuclease"/>
    <property type="match status" value="1"/>
</dbReference>
<evidence type="ECO:0000256" key="7">
    <source>
        <dbReference type="ARBA" id="ARBA00023242"/>
    </source>
</evidence>
<evidence type="ECO:0000256" key="9">
    <source>
        <dbReference type="SAM" id="MobiDB-lite"/>
    </source>
</evidence>
<dbReference type="Pfam" id="PF01541">
    <property type="entry name" value="GIY-YIG"/>
    <property type="match status" value="1"/>
</dbReference>
<dbReference type="InterPro" id="IPR048749">
    <property type="entry name" value="SLX1_C"/>
</dbReference>
<feature type="domain" description="GIY-YIG" evidence="10">
    <location>
        <begin position="8"/>
        <end position="89"/>
    </location>
</feature>
<evidence type="ECO:0000256" key="6">
    <source>
        <dbReference type="ARBA" id="ARBA00023204"/>
    </source>
</evidence>
<keyword evidence="7 8" id="KW-0539">Nucleus</keyword>
<dbReference type="Gene3D" id="3.30.40.10">
    <property type="entry name" value="Zinc/RING finger domain, C3HC4 (zinc finger)"/>
    <property type="match status" value="1"/>
</dbReference>
<dbReference type="CDD" id="cd10455">
    <property type="entry name" value="GIY-YIG_SLX1"/>
    <property type="match status" value="1"/>
</dbReference>
<feature type="compositionally biased region" description="Acidic residues" evidence="9">
    <location>
        <begin position="357"/>
        <end position="371"/>
    </location>
</feature>
<evidence type="ECO:0000256" key="2">
    <source>
        <dbReference type="ARBA" id="ARBA00022759"/>
    </source>
</evidence>
<feature type="region of interest" description="Disordered" evidence="9">
    <location>
        <begin position="90"/>
        <end position="114"/>
    </location>
</feature>
<gene>
    <name evidence="11" type="ORF">FKW77_000082</name>
</gene>
<comment type="similarity">
    <text evidence="8">Belongs to the SLX1 family.</text>
</comment>
<dbReference type="SUPFAM" id="SSF82771">
    <property type="entry name" value="GIY-YIG endonuclease"/>
    <property type="match status" value="1"/>
</dbReference>
<dbReference type="HAMAP" id="MF_03100">
    <property type="entry name" value="Endonuc_su_Slx1"/>
    <property type="match status" value="1"/>
</dbReference>
<evidence type="ECO:0000256" key="5">
    <source>
        <dbReference type="ARBA" id="ARBA00023172"/>
    </source>
</evidence>
<dbReference type="STRING" id="50376.A0A517KYU7"/>
<dbReference type="InterPro" id="IPR000305">
    <property type="entry name" value="GIY-YIG_endonuc"/>
</dbReference>
<dbReference type="Proteomes" id="UP000316270">
    <property type="component" value="Chromosome 2"/>
</dbReference>
<dbReference type="InterPro" id="IPR035901">
    <property type="entry name" value="GIY-YIG_endonuc_sf"/>
</dbReference>
<proteinExistence type="inferred from homology"/>
<sequence length="394" mass="45028">MESLPIPAFYCCYLLRSANGTTLYVGSTPNMRRRLRQHNGDVQGGAKRTSDRKWKPWEVTCIVQGFPSKIAALQFEWSWQNPHISRHISPEQRITQPKRTERYSPRSGKTRVKSRRPHLSLNAYMMNLHLLLRVKSFARWPLSLRFFSTDVFKVWNTNDKKANGSQRPSLQIMLDPLAVDTSVKRKNAPKASTKTQEPVVPLKGMYNAAVPDPDEAIQQPSPAPKVGKTASMIERLNFSYSWTKKHLEKSKMLLENGKRNACPICNNLIKNDSLVVVCPHADCSAVSHIQCLSTDFLHREHGDGGRRMIIPIDGPCPACKVTTEWRYLVQELSLRMRGKRELEQLFRPTRKRKSDDAVESDDELDHAEEDEMAGFIKLEEEISREMDESATPST</sequence>
<keyword evidence="5 8" id="KW-0233">DNA recombination</keyword>
<keyword evidence="4 8" id="KW-0378">Hydrolase</keyword>
<comment type="subunit">
    <text evidence="8">Forms a heterodimer with SLX4.</text>
</comment>
<dbReference type="PANTHER" id="PTHR20208:SF10">
    <property type="entry name" value="STRUCTURE-SPECIFIC ENDONUCLEASE SUBUNIT SLX1"/>
    <property type="match status" value="1"/>
</dbReference>
<dbReference type="GO" id="GO:0008821">
    <property type="term" value="F:crossover junction DNA endonuclease activity"/>
    <property type="evidence" value="ECO:0007669"/>
    <property type="project" value="TreeGrafter"/>
</dbReference>
<dbReference type="PANTHER" id="PTHR20208">
    <property type="entry name" value="STRUCTURE-SPECIFIC ENDONUCLEASE SUBUNIT SLX1"/>
    <property type="match status" value="1"/>
</dbReference>
<comment type="subcellular location">
    <subcellularLocation>
        <location evidence="8">Nucleus</location>
    </subcellularLocation>
</comment>
<keyword evidence="12" id="KW-1185">Reference proteome</keyword>
<organism evidence="11 12">
    <name type="scientific">Venturia effusa</name>
    <dbReference type="NCBI Taxonomy" id="50376"/>
    <lineage>
        <taxon>Eukaryota</taxon>
        <taxon>Fungi</taxon>
        <taxon>Dikarya</taxon>
        <taxon>Ascomycota</taxon>
        <taxon>Pezizomycotina</taxon>
        <taxon>Dothideomycetes</taxon>
        <taxon>Pleosporomycetidae</taxon>
        <taxon>Venturiales</taxon>
        <taxon>Venturiaceae</taxon>
        <taxon>Venturia</taxon>
    </lineage>
</organism>
<dbReference type="GO" id="GO:0000724">
    <property type="term" value="P:double-strand break repair via homologous recombination"/>
    <property type="evidence" value="ECO:0007669"/>
    <property type="project" value="TreeGrafter"/>
</dbReference>
<evidence type="ECO:0000313" key="11">
    <source>
        <dbReference type="EMBL" id="QDS68558.1"/>
    </source>
</evidence>
<dbReference type="GO" id="GO:0017108">
    <property type="term" value="F:5'-flap endonuclease activity"/>
    <property type="evidence" value="ECO:0007669"/>
    <property type="project" value="InterPro"/>
</dbReference>